<gene>
    <name evidence="6" type="ORF">BV898_15400</name>
</gene>
<evidence type="ECO:0000256" key="4">
    <source>
        <dbReference type="ARBA" id="ARBA00031123"/>
    </source>
</evidence>
<protein>
    <recommendedName>
        <fullName evidence="3">N-acetyl-D-glucosamine kinase</fullName>
        <ecNumber evidence="2">2.7.1.59</ecNumber>
    </recommendedName>
    <alternativeName>
        <fullName evidence="4">GlcNAc kinase</fullName>
    </alternativeName>
</protein>
<sequence>MPETSSSNGGIGEDLFIGVEGGGTSSNAVLLTGTGHVLASSAGDTTNMWNIGIPATCDNIMQMVNDLRKSAQLEDSHQISGIGLCLSGADSESENEKLVDYLREYFNPAAHYIIEADTMGSLATALPDLAGIVLISGTGSNCVLRNPDGTQIKSGGWGHLLGDEGSAYWIAMRAVKILFDHDDNYRVSEFNIDSLRRHVFKFFNVTQRSEILPFFYSPFQKSAIANMASNIAKGAAENDPLCNYLYHDAGIRLAQHIKAIVPHIQSDLLSRAGGVPVVCVGSVWKSWEALKDGFLEGLDHCIPALSMMRLSGSSAYGAAYLVGRKAGISIPLEKLRMTEPFYEFNGATCTLEESQKMRWKREHAKAVHSALQDD</sequence>
<dbReference type="EMBL" id="MTYJ01000207">
    <property type="protein sequence ID" value="OWA50897.1"/>
    <property type="molecule type" value="Genomic_DNA"/>
</dbReference>
<evidence type="ECO:0000313" key="7">
    <source>
        <dbReference type="Proteomes" id="UP000192578"/>
    </source>
</evidence>
<feature type="domain" description="ATPase BadF/BadG/BcrA/BcrD type" evidence="5">
    <location>
        <begin position="17"/>
        <end position="287"/>
    </location>
</feature>
<keyword evidence="6" id="KW-0418">Kinase</keyword>
<dbReference type="CDD" id="cd24078">
    <property type="entry name" value="ASKHA_NBD_NAGK_meta"/>
    <property type="match status" value="1"/>
</dbReference>
<dbReference type="AlphaFoldDB" id="A0A9X6NAU0"/>
<dbReference type="SUPFAM" id="SSF53067">
    <property type="entry name" value="Actin-like ATPase domain"/>
    <property type="match status" value="2"/>
</dbReference>
<evidence type="ECO:0000313" key="6">
    <source>
        <dbReference type="EMBL" id="OWA50897.1"/>
    </source>
</evidence>
<dbReference type="InterPro" id="IPR039758">
    <property type="entry name" value="NAGK-like"/>
</dbReference>
<dbReference type="OrthoDB" id="311172at2759"/>
<organism evidence="6 7">
    <name type="scientific">Hypsibius exemplaris</name>
    <name type="common">Freshwater tardigrade</name>
    <dbReference type="NCBI Taxonomy" id="2072580"/>
    <lineage>
        <taxon>Eukaryota</taxon>
        <taxon>Metazoa</taxon>
        <taxon>Ecdysozoa</taxon>
        <taxon>Tardigrada</taxon>
        <taxon>Eutardigrada</taxon>
        <taxon>Parachela</taxon>
        <taxon>Hypsibioidea</taxon>
        <taxon>Hypsibiidae</taxon>
        <taxon>Hypsibius</taxon>
    </lineage>
</organism>
<keyword evidence="6" id="KW-0808">Transferase</keyword>
<dbReference type="Gene3D" id="3.30.420.40">
    <property type="match status" value="2"/>
</dbReference>
<keyword evidence="7" id="KW-1185">Reference proteome</keyword>
<dbReference type="GO" id="GO:0045127">
    <property type="term" value="F:N-acetylglucosamine kinase activity"/>
    <property type="evidence" value="ECO:0007669"/>
    <property type="project" value="UniProtKB-EC"/>
</dbReference>
<dbReference type="PANTHER" id="PTHR12862">
    <property type="entry name" value="BADF TYPE ATPASE DOMAIN-CONTAINING PROTEIN"/>
    <property type="match status" value="1"/>
</dbReference>
<name>A0A9X6NAU0_HYPEX</name>
<dbReference type="InterPro" id="IPR043129">
    <property type="entry name" value="ATPase_NBD"/>
</dbReference>
<dbReference type="PANTHER" id="PTHR12862:SF0">
    <property type="entry name" value="N-ACETYL-D-GLUCOSAMINE KINASE"/>
    <property type="match status" value="1"/>
</dbReference>
<accession>A0A9X6NAU0</accession>
<comment type="caution">
    <text evidence="6">The sequence shown here is derived from an EMBL/GenBank/DDBJ whole genome shotgun (WGS) entry which is preliminary data.</text>
</comment>
<dbReference type="Pfam" id="PF01869">
    <property type="entry name" value="BcrAD_BadFG"/>
    <property type="match status" value="1"/>
</dbReference>
<evidence type="ECO:0000256" key="2">
    <source>
        <dbReference type="ARBA" id="ARBA00012122"/>
    </source>
</evidence>
<proteinExistence type="inferred from homology"/>
<dbReference type="InterPro" id="IPR002731">
    <property type="entry name" value="ATPase_BadF"/>
</dbReference>
<reference evidence="7" key="1">
    <citation type="submission" date="2017-01" db="EMBL/GenBank/DDBJ databases">
        <title>Comparative genomics of anhydrobiosis in the tardigrade Hypsibius dujardini.</title>
        <authorList>
            <person name="Yoshida Y."/>
            <person name="Koutsovoulos G."/>
            <person name="Laetsch D."/>
            <person name="Stevens L."/>
            <person name="Kumar S."/>
            <person name="Horikawa D."/>
            <person name="Ishino K."/>
            <person name="Komine S."/>
            <person name="Tomita M."/>
            <person name="Blaxter M."/>
            <person name="Arakawa K."/>
        </authorList>
    </citation>
    <scope>NUCLEOTIDE SEQUENCE [LARGE SCALE GENOMIC DNA]</scope>
    <source>
        <strain evidence="7">Z151</strain>
    </source>
</reference>
<comment type="similarity">
    <text evidence="1">Belongs to the eukaryotic-type N-acetylglucosamine kinase family.</text>
</comment>
<evidence type="ECO:0000259" key="5">
    <source>
        <dbReference type="Pfam" id="PF01869"/>
    </source>
</evidence>
<evidence type="ECO:0000256" key="3">
    <source>
        <dbReference type="ARBA" id="ARBA00014974"/>
    </source>
</evidence>
<evidence type="ECO:0000256" key="1">
    <source>
        <dbReference type="ARBA" id="ARBA00006198"/>
    </source>
</evidence>
<dbReference type="EC" id="2.7.1.59" evidence="2"/>
<dbReference type="Proteomes" id="UP000192578">
    <property type="component" value="Unassembled WGS sequence"/>
</dbReference>